<dbReference type="RefSeq" id="WP_157695679.1">
    <property type="nucleotide sequence ID" value="NZ_FCOA02000001.1"/>
</dbReference>
<keyword evidence="2" id="KW-1185">Reference proteome</keyword>
<dbReference type="AlphaFoldDB" id="A0A157Z8A5"/>
<evidence type="ECO:0000313" key="1">
    <source>
        <dbReference type="EMBL" id="SAK41786.1"/>
    </source>
</evidence>
<evidence type="ECO:0000313" key="2">
    <source>
        <dbReference type="Proteomes" id="UP000054851"/>
    </source>
</evidence>
<dbReference type="EMBL" id="FCOA02000001">
    <property type="protein sequence ID" value="SAK41786.1"/>
    <property type="molecule type" value="Genomic_DNA"/>
</dbReference>
<comment type="caution">
    <text evidence="1">The sequence shown here is derived from an EMBL/GenBank/DDBJ whole genome shotgun (WGS) entry which is preliminary data.</text>
</comment>
<accession>A0A157Z8A5</accession>
<protein>
    <submittedName>
        <fullName evidence="1">Uncharacterized protein</fullName>
    </submittedName>
</protein>
<proteinExistence type="predicted"/>
<dbReference type="OrthoDB" id="9798761at2"/>
<organism evidence="1 2">
    <name type="scientific">Caballeronia hypogeia</name>
    <dbReference type="NCBI Taxonomy" id="1777140"/>
    <lineage>
        <taxon>Bacteria</taxon>
        <taxon>Pseudomonadati</taxon>
        <taxon>Pseudomonadota</taxon>
        <taxon>Betaproteobacteria</taxon>
        <taxon>Burkholderiales</taxon>
        <taxon>Burkholderiaceae</taxon>
        <taxon>Caballeronia</taxon>
    </lineage>
</organism>
<gene>
    <name evidence="1" type="ORF">AWB79_00489</name>
</gene>
<reference evidence="1" key="1">
    <citation type="submission" date="2016-01" db="EMBL/GenBank/DDBJ databases">
        <authorList>
            <person name="Peeters C."/>
        </authorList>
    </citation>
    <scope>NUCLEOTIDE SEQUENCE</scope>
    <source>
        <strain evidence="1">LMG 29322</strain>
    </source>
</reference>
<sequence>MSTETYDLSGTHRPRAVALLNLIVQVAGNAGTRRDSEQTMKAFGGALVV</sequence>
<dbReference type="Proteomes" id="UP000054851">
    <property type="component" value="Unassembled WGS sequence"/>
</dbReference>
<name>A0A157Z8A5_9BURK</name>